<evidence type="ECO:0000313" key="2">
    <source>
        <dbReference type="EMBL" id="MCG0342330.1"/>
    </source>
</evidence>
<reference evidence="2" key="1">
    <citation type="submission" date="2022-01" db="EMBL/GenBank/DDBJ databases">
        <authorList>
            <person name="Mingchao X."/>
        </authorList>
    </citation>
    <scope>NUCLEOTIDE SEQUENCE</scope>
    <source>
        <strain evidence="2">Bv4372</strain>
    </source>
</reference>
<sequence length="194" mass="22697">MEHYIFYCKLSLLAVLSLITACCMLSRRWYVNLAAFLACLSGETFLAHLFFPGYMLCPAAASFIILFLSRIWDLSRTPAKGNGADPIRLPVRSGIRESRLEFHYHYSNFLVYGEAGSGKTKSIGKWLLSEYMRLGFAGFIYDFKDTDHTRTAYNLIKRHRYPHKFYYVSFDRPERSYRFNPLKVVRDRTELIQL</sequence>
<keyword evidence="1" id="KW-0812">Transmembrane</keyword>
<proteinExistence type="predicted"/>
<accession>A0AAW5AXQ3</accession>
<dbReference type="InterPro" id="IPR027417">
    <property type="entry name" value="P-loop_NTPase"/>
</dbReference>
<comment type="caution">
    <text evidence="2">The sequence shown here is derived from an EMBL/GenBank/DDBJ whole genome shotgun (WGS) entry which is preliminary data.</text>
</comment>
<evidence type="ECO:0000313" key="3">
    <source>
        <dbReference type="Proteomes" id="UP001201179"/>
    </source>
</evidence>
<feature type="transmembrane region" description="Helical" evidence="1">
    <location>
        <begin position="12"/>
        <end position="30"/>
    </location>
</feature>
<evidence type="ECO:0000256" key="1">
    <source>
        <dbReference type="SAM" id="Phobius"/>
    </source>
</evidence>
<name>A0AAW5AXQ3_PHOVU</name>
<dbReference type="EMBL" id="JAKKWZ010000063">
    <property type="protein sequence ID" value="MCG0342330.1"/>
    <property type="molecule type" value="Genomic_DNA"/>
</dbReference>
<keyword evidence="1" id="KW-0472">Membrane</keyword>
<organism evidence="2 3">
    <name type="scientific">Phocaeicola vulgatus</name>
    <name type="common">Bacteroides vulgatus</name>
    <dbReference type="NCBI Taxonomy" id="821"/>
    <lineage>
        <taxon>Bacteria</taxon>
        <taxon>Pseudomonadati</taxon>
        <taxon>Bacteroidota</taxon>
        <taxon>Bacteroidia</taxon>
        <taxon>Bacteroidales</taxon>
        <taxon>Bacteroidaceae</taxon>
        <taxon>Phocaeicola</taxon>
    </lineage>
</organism>
<feature type="transmembrane region" description="Helical" evidence="1">
    <location>
        <begin position="45"/>
        <end position="68"/>
    </location>
</feature>
<gene>
    <name evidence="2" type="ORF">L4X52_20475</name>
</gene>
<dbReference type="Proteomes" id="UP001201179">
    <property type="component" value="Unassembled WGS sequence"/>
</dbReference>
<feature type="non-terminal residue" evidence="2">
    <location>
        <position position="194"/>
    </location>
</feature>
<dbReference type="AlphaFoldDB" id="A0AAW5AXQ3"/>
<dbReference type="SUPFAM" id="SSF52540">
    <property type="entry name" value="P-loop containing nucleoside triphosphate hydrolases"/>
    <property type="match status" value="1"/>
</dbReference>
<keyword evidence="1" id="KW-1133">Transmembrane helix</keyword>
<protein>
    <submittedName>
        <fullName evidence="2">Type IV secretory system conjugative DNA transfer family protein</fullName>
    </submittedName>
</protein>